<reference evidence="1 2" key="1">
    <citation type="submission" date="2013-11" db="EMBL/GenBank/DDBJ databases">
        <title>Metagenomic analysis of a methanogenic consortium involved in long chain n-alkane degradation.</title>
        <authorList>
            <person name="Davidova I.A."/>
            <person name="Callaghan A.V."/>
            <person name="Wawrik B."/>
            <person name="Pruitt S."/>
            <person name="Marks C."/>
            <person name="Duncan K.E."/>
            <person name="Suflita J.M."/>
        </authorList>
    </citation>
    <scope>NUCLEOTIDE SEQUENCE [LARGE SCALE GENOMIC DNA]</scope>
    <source>
        <strain evidence="1 2">SPR</strain>
    </source>
</reference>
<sequence length="75" mass="8656">MGNRLLGLFTEINLNKAWFFKKVSMKTPWTANGPRGLQIFLISLGSDQHFYSFRVSMNKSPLFFAVFLRRVILAS</sequence>
<evidence type="ECO:0000313" key="1">
    <source>
        <dbReference type="EMBL" id="KIX14377.1"/>
    </source>
</evidence>
<dbReference type="AlphaFoldDB" id="A0A0D2GHK3"/>
<dbReference type="Proteomes" id="UP000032233">
    <property type="component" value="Unassembled WGS sequence"/>
</dbReference>
<dbReference type="STRING" id="1429043.X474_09210"/>
<gene>
    <name evidence="1" type="ORF">X474_09210</name>
</gene>
<dbReference type="EMBL" id="AZAC01000011">
    <property type="protein sequence ID" value="KIX14377.1"/>
    <property type="molecule type" value="Genomic_DNA"/>
</dbReference>
<accession>A0A0D2GHK3</accession>
<organism evidence="1 2">
    <name type="scientific">Dethiosulfatarculus sandiegensis</name>
    <dbReference type="NCBI Taxonomy" id="1429043"/>
    <lineage>
        <taxon>Bacteria</taxon>
        <taxon>Pseudomonadati</taxon>
        <taxon>Thermodesulfobacteriota</taxon>
        <taxon>Desulfarculia</taxon>
        <taxon>Desulfarculales</taxon>
        <taxon>Desulfarculaceae</taxon>
        <taxon>Dethiosulfatarculus</taxon>
    </lineage>
</organism>
<dbReference type="InParanoid" id="A0A0D2GHK3"/>
<keyword evidence="2" id="KW-1185">Reference proteome</keyword>
<name>A0A0D2GHK3_9BACT</name>
<protein>
    <submittedName>
        <fullName evidence="1">Uncharacterized protein</fullName>
    </submittedName>
</protein>
<proteinExistence type="predicted"/>
<comment type="caution">
    <text evidence="1">The sequence shown here is derived from an EMBL/GenBank/DDBJ whole genome shotgun (WGS) entry which is preliminary data.</text>
</comment>
<evidence type="ECO:0000313" key="2">
    <source>
        <dbReference type="Proteomes" id="UP000032233"/>
    </source>
</evidence>